<evidence type="ECO:0000313" key="10">
    <source>
        <dbReference type="EMBL" id="ESR25460.1"/>
    </source>
</evidence>
<dbReference type="SUPFAM" id="SSF52499">
    <property type="entry name" value="Isochorismatase-like hydrolases"/>
    <property type="match status" value="1"/>
</dbReference>
<dbReference type="Proteomes" id="UP000017819">
    <property type="component" value="Unassembled WGS sequence"/>
</dbReference>
<protein>
    <recommendedName>
        <fullName evidence="8">Nicotinamidase</fullName>
        <ecNumber evidence="6">3.5.1.19</ecNumber>
    </recommendedName>
    <alternativeName>
        <fullName evidence="7">Nicotinamide deamidase</fullName>
    </alternativeName>
</protein>
<feature type="domain" description="Isochorismatase-like" evidence="9">
    <location>
        <begin position="11"/>
        <end position="205"/>
    </location>
</feature>
<dbReference type="RefSeq" id="WP_023431896.1">
    <property type="nucleotide sequence ID" value="NZ_AWXZ01000020.1"/>
</dbReference>
<comment type="pathway">
    <text evidence="5">Cofactor biosynthesis; nicotinate biosynthesis; nicotinate from nicotinamide: step 1/1.</text>
</comment>
<keyword evidence="2" id="KW-0662">Pyridine nucleotide biosynthesis</keyword>
<keyword evidence="4 10" id="KW-0378">Hydrolase</keyword>
<evidence type="ECO:0000256" key="5">
    <source>
        <dbReference type="ARBA" id="ARBA00037900"/>
    </source>
</evidence>
<name>V4RQQ6_9HYPH</name>
<dbReference type="EC" id="3.5.1.19" evidence="6"/>
<organism evidence="10 11">
    <name type="scientific">Lutibaculum baratangense AMV1</name>
    <dbReference type="NCBI Taxonomy" id="631454"/>
    <lineage>
        <taxon>Bacteria</taxon>
        <taxon>Pseudomonadati</taxon>
        <taxon>Pseudomonadota</taxon>
        <taxon>Alphaproteobacteria</taxon>
        <taxon>Hyphomicrobiales</taxon>
        <taxon>Tepidamorphaceae</taxon>
        <taxon>Lutibaculum</taxon>
    </lineage>
</organism>
<dbReference type="GO" id="GO:0008936">
    <property type="term" value="F:nicotinamidase activity"/>
    <property type="evidence" value="ECO:0007669"/>
    <property type="project" value="UniProtKB-EC"/>
</dbReference>
<keyword evidence="3" id="KW-0479">Metal-binding</keyword>
<keyword evidence="11" id="KW-1185">Reference proteome</keyword>
<evidence type="ECO:0000313" key="11">
    <source>
        <dbReference type="Proteomes" id="UP000017819"/>
    </source>
</evidence>
<reference evidence="10 11" key="1">
    <citation type="journal article" date="2014" name="Genome Announc.">
        <title>Draft Genome Sequence of Lutibaculum baratangense Strain AMV1T, Isolated from a Mud Volcano in Andamans, India.</title>
        <authorList>
            <person name="Singh A."/>
            <person name="Sreenivas A."/>
            <person name="Sathyanarayana Reddy G."/>
            <person name="Pinnaka A.K."/>
            <person name="Shivaji S."/>
        </authorList>
    </citation>
    <scope>NUCLEOTIDE SEQUENCE [LARGE SCALE GENOMIC DNA]</scope>
    <source>
        <strain evidence="10 11">AMV1</strain>
    </source>
</reference>
<dbReference type="eggNOG" id="COG1335">
    <property type="taxonomic scope" value="Bacteria"/>
</dbReference>
<dbReference type="InterPro" id="IPR000868">
    <property type="entry name" value="Isochorismatase-like_dom"/>
</dbReference>
<dbReference type="FunFam" id="3.40.50.850:FF:000006">
    <property type="entry name" value="Bifunctional pyrazinamidase/nicotinamidase"/>
    <property type="match status" value="1"/>
</dbReference>
<dbReference type="OrthoDB" id="9791276at2"/>
<dbReference type="InterPro" id="IPR036380">
    <property type="entry name" value="Isochorismatase-like_sf"/>
</dbReference>
<dbReference type="NCBIfam" id="NF008623">
    <property type="entry name" value="PRK11609.1"/>
    <property type="match status" value="1"/>
</dbReference>
<accession>V4RQQ6</accession>
<evidence type="ECO:0000256" key="6">
    <source>
        <dbReference type="ARBA" id="ARBA00039017"/>
    </source>
</evidence>
<evidence type="ECO:0000256" key="8">
    <source>
        <dbReference type="ARBA" id="ARBA00072277"/>
    </source>
</evidence>
<dbReference type="InterPro" id="IPR052347">
    <property type="entry name" value="Isochorismatase_Nicotinamidase"/>
</dbReference>
<gene>
    <name evidence="10" type="ORF">N177_1755</name>
</gene>
<comment type="similarity">
    <text evidence="1">Belongs to the isochorismatase family.</text>
</comment>
<evidence type="ECO:0000259" key="9">
    <source>
        <dbReference type="Pfam" id="PF00857"/>
    </source>
</evidence>
<dbReference type="Gene3D" id="3.40.50.850">
    <property type="entry name" value="Isochorismatase-like"/>
    <property type="match status" value="1"/>
</dbReference>
<dbReference type="Pfam" id="PF00857">
    <property type="entry name" value="Isochorismatase"/>
    <property type="match status" value="1"/>
</dbReference>
<dbReference type="EMBL" id="AWXZ01000020">
    <property type="protein sequence ID" value="ESR25460.1"/>
    <property type="molecule type" value="Genomic_DNA"/>
</dbReference>
<evidence type="ECO:0000256" key="3">
    <source>
        <dbReference type="ARBA" id="ARBA00022723"/>
    </source>
</evidence>
<dbReference type="AlphaFoldDB" id="V4RQQ6"/>
<sequence>MQKAGIAGTDVLLVVDVHNDFCTGGALGVPGGEELVRPINRLLHVFPHSVLTQDWHPAGHASFASVHLGRRPHETIEFAYGPQILWPDHCVQGTVGAAFHPDLDTDRAELVLRKGFHAGIDSYSAFFENDRATPTGLGGYLCERGFQRIFLCGLATGFCVAWSGLDARRQGFEVAVLIDACRAIDLHGPLQEAMKELSAAGAEIEESTALF</sequence>
<dbReference type="PATRIC" id="fig|631454.5.peg.1734"/>
<evidence type="ECO:0000256" key="1">
    <source>
        <dbReference type="ARBA" id="ARBA00006336"/>
    </source>
</evidence>
<dbReference type="GO" id="GO:0046872">
    <property type="term" value="F:metal ion binding"/>
    <property type="evidence" value="ECO:0007669"/>
    <property type="project" value="UniProtKB-KW"/>
</dbReference>
<comment type="caution">
    <text evidence="10">The sequence shown here is derived from an EMBL/GenBank/DDBJ whole genome shotgun (WGS) entry which is preliminary data.</text>
</comment>
<dbReference type="CDD" id="cd01011">
    <property type="entry name" value="nicotinamidase"/>
    <property type="match status" value="1"/>
</dbReference>
<evidence type="ECO:0000256" key="7">
    <source>
        <dbReference type="ARBA" id="ARBA00043224"/>
    </source>
</evidence>
<dbReference type="GO" id="GO:0019363">
    <property type="term" value="P:pyridine nucleotide biosynthetic process"/>
    <property type="evidence" value="ECO:0007669"/>
    <property type="project" value="UniProtKB-KW"/>
</dbReference>
<dbReference type="PANTHER" id="PTHR11080:SF2">
    <property type="entry name" value="LD05707P"/>
    <property type="match status" value="1"/>
</dbReference>
<evidence type="ECO:0000256" key="2">
    <source>
        <dbReference type="ARBA" id="ARBA00022642"/>
    </source>
</evidence>
<evidence type="ECO:0000256" key="4">
    <source>
        <dbReference type="ARBA" id="ARBA00022801"/>
    </source>
</evidence>
<dbReference type="STRING" id="631454.N177_1755"/>
<proteinExistence type="inferred from homology"/>
<dbReference type="PANTHER" id="PTHR11080">
    <property type="entry name" value="PYRAZINAMIDASE/NICOTINAMIDASE"/>
    <property type="match status" value="1"/>
</dbReference>